<dbReference type="AlphaFoldDB" id="A0A4Q9QE47"/>
<sequence>MADVPAPSGLPDDTFVEATAASWNPKHERVFNRRHIPSEVRNELQAYYRMFSWPSWFGRHKCRSNNLSAVLSEPMTIVRLPPVNTALHPPPWRKTAAAAMLALEALYLGSMLAASGAPLRRSVNSSTTQKSAPTTLTGFRESKCGECGVRKGIAIVMKIVAVIGGMRSVQRDMRNESK</sequence>
<dbReference type="EMBL" id="ML145084">
    <property type="protein sequence ID" value="TBU65985.1"/>
    <property type="molecule type" value="Genomic_DNA"/>
</dbReference>
<reference evidence="1 2" key="1">
    <citation type="submission" date="2019-01" db="EMBL/GenBank/DDBJ databases">
        <title>Draft genome sequences of three monokaryotic isolates of the white-rot basidiomycete fungus Dichomitus squalens.</title>
        <authorList>
            <consortium name="DOE Joint Genome Institute"/>
            <person name="Lopez S.C."/>
            <person name="Andreopoulos B."/>
            <person name="Pangilinan J."/>
            <person name="Lipzen A."/>
            <person name="Riley R."/>
            <person name="Ahrendt S."/>
            <person name="Ng V."/>
            <person name="Barry K."/>
            <person name="Daum C."/>
            <person name="Grigoriev I.V."/>
            <person name="Hilden K.S."/>
            <person name="Makela M.R."/>
            <person name="de Vries R.P."/>
        </authorList>
    </citation>
    <scope>NUCLEOTIDE SEQUENCE [LARGE SCALE GENOMIC DNA]</scope>
    <source>
        <strain evidence="1 2">CBS 464.89</strain>
    </source>
</reference>
<evidence type="ECO:0000313" key="2">
    <source>
        <dbReference type="Proteomes" id="UP000292082"/>
    </source>
</evidence>
<protein>
    <submittedName>
        <fullName evidence="1">Uncharacterized protein</fullName>
    </submittedName>
</protein>
<gene>
    <name evidence="1" type="ORF">BD310DRAFT_902310</name>
</gene>
<keyword evidence="2" id="KW-1185">Reference proteome</keyword>
<dbReference type="Proteomes" id="UP000292082">
    <property type="component" value="Unassembled WGS sequence"/>
</dbReference>
<accession>A0A4Q9QE47</accession>
<name>A0A4Q9QE47_9APHY</name>
<proteinExistence type="predicted"/>
<organism evidence="1 2">
    <name type="scientific">Dichomitus squalens</name>
    <dbReference type="NCBI Taxonomy" id="114155"/>
    <lineage>
        <taxon>Eukaryota</taxon>
        <taxon>Fungi</taxon>
        <taxon>Dikarya</taxon>
        <taxon>Basidiomycota</taxon>
        <taxon>Agaricomycotina</taxon>
        <taxon>Agaricomycetes</taxon>
        <taxon>Polyporales</taxon>
        <taxon>Polyporaceae</taxon>
        <taxon>Dichomitus</taxon>
    </lineage>
</organism>
<evidence type="ECO:0000313" key="1">
    <source>
        <dbReference type="EMBL" id="TBU65985.1"/>
    </source>
</evidence>